<protein>
    <submittedName>
        <fullName evidence="1">Uncharacterized protein</fullName>
    </submittedName>
</protein>
<sequence length="47" mass="5153">MDLESQIRVESSQALSIVRAYLSLQEIVGDLYAEADNAAAARKLSKK</sequence>
<evidence type="ECO:0000313" key="1">
    <source>
        <dbReference type="EMBL" id="MBD2608146.1"/>
    </source>
</evidence>
<accession>A0ABR8GYP9</accession>
<reference evidence="1 2" key="1">
    <citation type="journal article" date="2020" name="ISME J.">
        <title>Comparative genomics reveals insights into cyanobacterial evolution and habitat adaptation.</title>
        <authorList>
            <person name="Chen M.Y."/>
            <person name="Teng W.K."/>
            <person name="Zhao L."/>
            <person name="Hu C.X."/>
            <person name="Zhou Y.K."/>
            <person name="Han B.P."/>
            <person name="Song L.R."/>
            <person name="Shu W.S."/>
        </authorList>
    </citation>
    <scope>NUCLEOTIDE SEQUENCE [LARGE SCALE GENOMIC DNA]</scope>
    <source>
        <strain evidence="1 2">FACHB-248</strain>
    </source>
</reference>
<dbReference type="EMBL" id="JACJTA010000084">
    <property type="protein sequence ID" value="MBD2608146.1"/>
    <property type="molecule type" value="Genomic_DNA"/>
</dbReference>
<proteinExistence type="predicted"/>
<dbReference type="Proteomes" id="UP000660380">
    <property type="component" value="Unassembled WGS sequence"/>
</dbReference>
<evidence type="ECO:0000313" key="2">
    <source>
        <dbReference type="Proteomes" id="UP000660380"/>
    </source>
</evidence>
<organism evidence="1 2">
    <name type="scientific">Scytonema hofmannii FACHB-248</name>
    <dbReference type="NCBI Taxonomy" id="1842502"/>
    <lineage>
        <taxon>Bacteria</taxon>
        <taxon>Bacillati</taxon>
        <taxon>Cyanobacteriota</taxon>
        <taxon>Cyanophyceae</taxon>
        <taxon>Nostocales</taxon>
        <taxon>Scytonemataceae</taxon>
        <taxon>Scytonema</taxon>
    </lineage>
</organism>
<comment type="caution">
    <text evidence="1">The sequence shown here is derived from an EMBL/GenBank/DDBJ whole genome shotgun (WGS) entry which is preliminary data.</text>
</comment>
<name>A0ABR8GYP9_9CYAN</name>
<gene>
    <name evidence="1" type="ORF">H6G81_27435</name>
</gene>
<dbReference type="RefSeq" id="WP_186227766.1">
    <property type="nucleotide sequence ID" value="NZ_JACJTA010000084.1"/>
</dbReference>
<keyword evidence="2" id="KW-1185">Reference proteome</keyword>